<dbReference type="InterPro" id="IPR036736">
    <property type="entry name" value="ACP-like_sf"/>
</dbReference>
<dbReference type="GO" id="GO:0044550">
    <property type="term" value="P:secondary metabolite biosynthetic process"/>
    <property type="evidence" value="ECO:0007669"/>
    <property type="project" value="TreeGrafter"/>
</dbReference>
<keyword evidence="1" id="KW-0596">Phosphopantetheine</keyword>
<dbReference type="PROSITE" id="PS00012">
    <property type="entry name" value="PHOSPHOPANTETHEINE"/>
    <property type="match status" value="1"/>
</dbReference>
<dbReference type="Pfam" id="PF00550">
    <property type="entry name" value="PP-binding"/>
    <property type="match status" value="1"/>
</dbReference>
<dbReference type="AlphaFoldDB" id="A0A2N6NB34"/>
<dbReference type="GO" id="GO:0004312">
    <property type="term" value="F:fatty acid synthase activity"/>
    <property type="evidence" value="ECO:0007669"/>
    <property type="project" value="TreeGrafter"/>
</dbReference>
<evidence type="ECO:0000256" key="3">
    <source>
        <dbReference type="ARBA" id="ARBA00022679"/>
    </source>
</evidence>
<proteinExistence type="predicted"/>
<dbReference type="InterPro" id="IPR020806">
    <property type="entry name" value="PKS_PP-bd"/>
</dbReference>
<dbReference type="InterPro" id="IPR009081">
    <property type="entry name" value="PP-bd_ACP"/>
</dbReference>
<dbReference type="GO" id="GO:0031177">
    <property type="term" value="F:phosphopantetheine binding"/>
    <property type="evidence" value="ECO:0007669"/>
    <property type="project" value="InterPro"/>
</dbReference>
<protein>
    <submittedName>
        <fullName evidence="5">Nonribosomal peptide synthetase 14</fullName>
    </submittedName>
</protein>
<organism evidence="5 6">
    <name type="scientific">Beauveria bassiana</name>
    <name type="common">White muscardine disease fungus</name>
    <name type="synonym">Tritirachium shiotae</name>
    <dbReference type="NCBI Taxonomy" id="176275"/>
    <lineage>
        <taxon>Eukaryota</taxon>
        <taxon>Fungi</taxon>
        <taxon>Dikarya</taxon>
        <taxon>Ascomycota</taxon>
        <taxon>Pezizomycotina</taxon>
        <taxon>Sordariomycetes</taxon>
        <taxon>Hypocreomycetidae</taxon>
        <taxon>Hypocreales</taxon>
        <taxon>Cordycipitaceae</taxon>
        <taxon>Beauveria</taxon>
    </lineage>
</organism>
<sequence>MTIDDWSAAVLPKIDGSQNLDDCFSTERPLEFFVMLSSLASVIGNSGQSNYNAGNMYCCSLASNRRNRGLAGSAIDIGKIVGIGYVSRNQRAVISLRSHKFQPISEPMFHQMFIQAVISGRPDSGRQSVLSAGMQKRLGLSAEDSSPPLWLGNPRFSHMKWESEQLSSEEDGSAVSSIPIQHILKTAADEADAKKALCIAFTNRLAKILQMSTNSINIQKPLVDVGIDSLIAVEVRSWFLKELNVDVPVLKVIGGASVCDICSDVLAKLSLNYGAESFESSACIESKVLQHNETLEDQETKLPVGSAGEIVDENEALGLEAIFQGKKRPSRMKV</sequence>
<dbReference type="EMBL" id="MRVG01000013">
    <property type="protein sequence ID" value="PMB64476.1"/>
    <property type="molecule type" value="Genomic_DNA"/>
</dbReference>
<dbReference type="SUPFAM" id="SSF51735">
    <property type="entry name" value="NAD(P)-binding Rossmann-fold domains"/>
    <property type="match status" value="1"/>
</dbReference>
<dbReference type="InterPro" id="IPR013968">
    <property type="entry name" value="PKS_KR"/>
</dbReference>
<dbReference type="Gene3D" id="3.40.50.720">
    <property type="entry name" value="NAD(P)-binding Rossmann-like Domain"/>
    <property type="match status" value="1"/>
</dbReference>
<dbReference type="InterPro" id="IPR006162">
    <property type="entry name" value="Ppantetheine_attach_site"/>
</dbReference>
<keyword evidence="3" id="KW-0808">Transferase</keyword>
<evidence type="ECO:0000313" key="6">
    <source>
        <dbReference type="Proteomes" id="UP000235728"/>
    </source>
</evidence>
<dbReference type="Gene3D" id="1.10.1200.10">
    <property type="entry name" value="ACP-like"/>
    <property type="match status" value="1"/>
</dbReference>
<dbReference type="Proteomes" id="UP000235728">
    <property type="component" value="Unassembled WGS sequence"/>
</dbReference>
<dbReference type="InterPro" id="IPR050091">
    <property type="entry name" value="PKS_NRPS_Biosynth_Enz"/>
</dbReference>
<name>A0A2N6NB34_BEABA</name>
<accession>A0A2N6NB34</accession>
<comment type="caution">
    <text evidence="5">The sequence shown here is derived from an EMBL/GenBank/DDBJ whole genome shotgun (WGS) entry which is preliminary data.</text>
</comment>
<evidence type="ECO:0000256" key="2">
    <source>
        <dbReference type="ARBA" id="ARBA00022553"/>
    </source>
</evidence>
<dbReference type="InterPro" id="IPR036291">
    <property type="entry name" value="NAD(P)-bd_dom_sf"/>
</dbReference>
<dbReference type="Pfam" id="PF08659">
    <property type="entry name" value="KR"/>
    <property type="match status" value="1"/>
</dbReference>
<dbReference type="GO" id="GO:0006633">
    <property type="term" value="P:fatty acid biosynthetic process"/>
    <property type="evidence" value="ECO:0007669"/>
    <property type="project" value="TreeGrafter"/>
</dbReference>
<dbReference type="PANTHER" id="PTHR43775">
    <property type="entry name" value="FATTY ACID SYNTHASE"/>
    <property type="match status" value="1"/>
</dbReference>
<evidence type="ECO:0000259" key="4">
    <source>
        <dbReference type="PROSITE" id="PS50075"/>
    </source>
</evidence>
<evidence type="ECO:0000313" key="5">
    <source>
        <dbReference type="EMBL" id="PMB64476.1"/>
    </source>
</evidence>
<evidence type="ECO:0000256" key="1">
    <source>
        <dbReference type="ARBA" id="ARBA00022450"/>
    </source>
</evidence>
<reference evidence="5 6" key="1">
    <citation type="journal article" date="2016" name="Appl. Microbiol. Biotechnol.">
        <title>Characterization of T-DNA insertion mutants with decreased virulence in the entomopathogenic fungus Beauveria bassiana JEF-007.</title>
        <authorList>
            <person name="Kim S."/>
            <person name="Lee S.J."/>
            <person name="Nai Y.S."/>
            <person name="Yu J.S."/>
            <person name="Lee M.R."/>
            <person name="Yang Y.T."/>
            <person name="Kim J.S."/>
        </authorList>
    </citation>
    <scope>NUCLEOTIDE SEQUENCE [LARGE SCALE GENOMIC DNA]</scope>
    <source>
        <strain evidence="5 6">JEF-007</strain>
    </source>
</reference>
<dbReference type="PANTHER" id="PTHR43775:SF20">
    <property type="entry name" value="HYBRID PKS-NRPS SYNTHETASE APDA"/>
    <property type="match status" value="1"/>
</dbReference>
<dbReference type="OMA" id="ILQQTHC"/>
<keyword evidence="2" id="KW-0597">Phosphoprotein</keyword>
<feature type="domain" description="Carrier" evidence="4">
    <location>
        <begin position="192"/>
        <end position="269"/>
    </location>
</feature>
<dbReference type="PROSITE" id="PS50075">
    <property type="entry name" value="CARRIER"/>
    <property type="match status" value="1"/>
</dbReference>
<gene>
    <name evidence="5" type="primary">NRPS14_1</name>
    <name evidence="5" type="ORF">BM221_009865</name>
</gene>
<dbReference type="SMART" id="SM00823">
    <property type="entry name" value="PKS_PP"/>
    <property type="match status" value="1"/>
</dbReference>
<dbReference type="SUPFAM" id="SSF47336">
    <property type="entry name" value="ACP-like"/>
    <property type="match status" value="1"/>
</dbReference>